<dbReference type="SMART" id="SM00421">
    <property type="entry name" value="HTH_LUXR"/>
    <property type="match status" value="1"/>
</dbReference>
<sequence>MLGQSENTLLINALFAAASEGGAAGWVRFLERLCAASHAEAAAVRLLASEGEGASWQLGKIALPETERLRAMRLDRVYSQIDLPGEPDWPTPLRVLKVAAGTAGQVVLMIARSGREFRAAEALPLSNLAPHLGQALSIRAALGIERSRAAMAERSAAALGAGWVALSATGAVIAHDPQVAAGLDATERLRLRHGARLEFADPEAALAFRQALAALAAGESAPRPVEMAGEPPVHLRLTQGKWQGAPAVIGHLRALPKAQDLPLGRIAGDLDLSRSEARLAVLLCDGASLREAAERLGWTLETARSTSKQIYARAGVSGQTGLLRRMLGSALWLC</sequence>
<feature type="domain" description="HTH luxR-type" evidence="1">
    <location>
        <begin position="269"/>
        <end position="326"/>
    </location>
</feature>
<dbReference type="InterPro" id="IPR036388">
    <property type="entry name" value="WH-like_DNA-bd_sf"/>
</dbReference>
<evidence type="ECO:0000313" key="3">
    <source>
        <dbReference type="Proteomes" id="UP000242224"/>
    </source>
</evidence>
<reference evidence="2 3" key="1">
    <citation type="submission" date="2016-11" db="EMBL/GenBank/DDBJ databases">
        <title>A multilocus sequence analysis scheme for characterization of bacteria in the genus Thioclava.</title>
        <authorList>
            <person name="Liu Y."/>
            <person name="Shao Z."/>
        </authorList>
    </citation>
    <scope>NUCLEOTIDE SEQUENCE [LARGE SCALE GENOMIC DNA]</scope>
    <source>
        <strain evidence="2 3">11.10-0-13</strain>
    </source>
</reference>
<gene>
    <name evidence="2" type="ORF">BMG00_04940</name>
</gene>
<protein>
    <recommendedName>
        <fullName evidence="1">HTH luxR-type domain-containing protein</fullName>
    </recommendedName>
</protein>
<dbReference type="EMBL" id="MPZS01000001">
    <property type="protein sequence ID" value="OOY13149.1"/>
    <property type="molecule type" value="Genomic_DNA"/>
</dbReference>
<keyword evidence="3" id="KW-1185">Reference proteome</keyword>
<name>A0ABX3MNM7_9RHOB</name>
<proteinExistence type="predicted"/>
<comment type="caution">
    <text evidence="2">The sequence shown here is derived from an EMBL/GenBank/DDBJ whole genome shotgun (WGS) entry which is preliminary data.</text>
</comment>
<dbReference type="SUPFAM" id="SSF46894">
    <property type="entry name" value="C-terminal effector domain of the bipartite response regulators"/>
    <property type="match status" value="1"/>
</dbReference>
<organism evidence="2 3">
    <name type="scientific">Thioclava marina</name>
    <dbReference type="NCBI Taxonomy" id="1915077"/>
    <lineage>
        <taxon>Bacteria</taxon>
        <taxon>Pseudomonadati</taxon>
        <taxon>Pseudomonadota</taxon>
        <taxon>Alphaproteobacteria</taxon>
        <taxon>Rhodobacterales</taxon>
        <taxon>Paracoccaceae</taxon>
        <taxon>Thioclava</taxon>
    </lineage>
</organism>
<evidence type="ECO:0000313" key="2">
    <source>
        <dbReference type="EMBL" id="OOY13149.1"/>
    </source>
</evidence>
<evidence type="ECO:0000259" key="1">
    <source>
        <dbReference type="SMART" id="SM00421"/>
    </source>
</evidence>
<dbReference type="InterPro" id="IPR000792">
    <property type="entry name" value="Tscrpt_reg_LuxR_C"/>
</dbReference>
<dbReference type="Gene3D" id="1.10.10.10">
    <property type="entry name" value="Winged helix-like DNA-binding domain superfamily/Winged helix DNA-binding domain"/>
    <property type="match status" value="1"/>
</dbReference>
<accession>A0ABX3MNM7</accession>
<dbReference type="InterPro" id="IPR016032">
    <property type="entry name" value="Sig_transdc_resp-reg_C-effctor"/>
</dbReference>
<dbReference type="RefSeq" id="WP_158521679.1">
    <property type="nucleotide sequence ID" value="NZ_MPZS01000001.1"/>
</dbReference>
<dbReference type="Proteomes" id="UP000242224">
    <property type="component" value="Unassembled WGS sequence"/>
</dbReference>